<evidence type="ECO:0000256" key="2">
    <source>
        <dbReference type="ARBA" id="ARBA00022475"/>
    </source>
</evidence>
<dbReference type="GO" id="GO:0004930">
    <property type="term" value="F:G protein-coupled receptor activity"/>
    <property type="evidence" value="ECO:0007669"/>
    <property type="project" value="UniProtKB-KW"/>
</dbReference>
<comment type="caution">
    <text evidence="11">The sequence shown here is derived from an EMBL/GenBank/DDBJ whole genome shotgun (WGS) entry which is preliminary data.</text>
</comment>
<dbReference type="InterPro" id="IPR017452">
    <property type="entry name" value="GPCR_Rhodpsn_7TM"/>
</dbReference>
<dbReference type="CDD" id="cd00637">
    <property type="entry name" value="7tm_classA_rhodopsin-like"/>
    <property type="match status" value="1"/>
</dbReference>
<reference evidence="11" key="2">
    <citation type="submission" date="2020-11" db="EMBL/GenBank/DDBJ databases">
        <authorList>
            <person name="McCartney M.A."/>
            <person name="Auch B."/>
            <person name="Kono T."/>
            <person name="Mallez S."/>
            <person name="Becker A."/>
            <person name="Gohl D.M."/>
            <person name="Silverstein K.A.T."/>
            <person name="Koren S."/>
            <person name="Bechman K.B."/>
            <person name="Herman A."/>
            <person name="Abrahante J.E."/>
            <person name="Garbe J."/>
        </authorList>
    </citation>
    <scope>NUCLEOTIDE SEQUENCE</scope>
    <source>
        <strain evidence="11">Duluth1</strain>
        <tissue evidence="11">Whole animal</tissue>
    </source>
</reference>
<sequence>MSTAKRQMQIQTDFPQSESAIVGLDTRSDYINDTTFLVTHMNGSVKYNVASIYLSSDVIVADVSETARGITLVIFVALGIAFNIFMIVSIFPNKRLHTVRNILLLHLGCTGLCFSVLINLTTTAVSFSGRWIGGVVVCQIYGFLFSVFALVTSWTIMALSWDKYQTIVCPLHHSFTAKAFKLSVIFISVWVTACLVSFPPLLSSIRYEFQPEKGICFVCTKSTAGKIYMCAFLLTAVYIPLGIMVFCYTHIYKIARSQSSRIAATMIQMTCIVQATVAPHSNPSMSLKGSKAMCTIFQLIGSFVLVYIPMSVILTIDIIVPNTQATNVVLLSTVVLIFLSAPVINSCVYGLRNKCLRMSFRRYIRRKIRYYCYKDKRRNSVKSFRSFRSSSLKNGNKRQTNQNCTRVTGGLRRTQSFPVRGTRGTLRNFREAVNKSRGNHLEVFDTTDAIARPYSYNALNPEISINRISPASSVCNSIKPDTSLVRFQIEDEVERLPEDIPDIDAD</sequence>
<keyword evidence="7" id="KW-0675">Receptor</keyword>
<feature type="transmembrane region" description="Helical" evidence="9">
    <location>
        <begin position="328"/>
        <end position="351"/>
    </location>
</feature>
<evidence type="ECO:0000256" key="3">
    <source>
        <dbReference type="ARBA" id="ARBA00022692"/>
    </source>
</evidence>
<dbReference type="GO" id="GO:0005886">
    <property type="term" value="C:plasma membrane"/>
    <property type="evidence" value="ECO:0007669"/>
    <property type="project" value="UniProtKB-SubCell"/>
</dbReference>
<dbReference type="PANTHER" id="PTHR22752">
    <property type="entry name" value="G PROTEIN-COUPLED RECEPTOR"/>
    <property type="match status" value="1"/>
</dbReference>
<accession>A0A9D4RWV0</accession>
<dbReference type="Pfam" id="PF00001">
    <property type="entry name" value="7tm_1"/>
    <property type="match status" value="1"/>
</dbReference>
<keyword evidence="5" id="KW-0297">G-protein coupled receptor</keyword>
<evidence type="ECO:0000256" key="1">
    <source>
        <dbReference type="ARBA" id="ARBA00004651"/>
    </source>
</evidence>
<evidence type="ECO:0000256" key="5">
    <source>
        <dbReference type="ARBA" id="ARBA00023040"/>
    </source>
</evidence>
<dbReference type="SUPFAM" id="SSF81321">
    <property type="entry name" value="Family A G protein-coupled receptor-like"/>
    <property type="match status" value="1"/>
</dbReference>
<keyword evidence="8" id="KW-0807">Transducer</keyword>
<dbReference type="EMBL" id="JAIWYP010000001">
    <property type="protein sequence ID" value="KAH3881773.1"/>
    <property type="molecule type" value="Genomic_DNA"/>
</dbReference>
<feature type="transmembrane region" description="Helical" evidence="9">
    <location>
        <begin position="295"/>
        <end position="316"/>
    </location>
</feature>
<evidence type="ECO:0000259" key="10">
    <source>
        <dbReference type="PROSITE" id="PS50262"/>
    </source>
</evidence>
<evidence type="ECO:0000313" key="12">
    <source>
        <dbReference type="Proteomes" id="UP000828390"/>
    </source>
</evidence>
<dbReference type="OrthoDB" id="6159456at2759"/>
<feature type="transmembrane region" description="Helical" evidence="9">
    <location>
        <begin position="103"/>
        <end position="125"/>
    </location>
</feature>
<keyword evidence="3 9" id="KW-0812">Transmembrane</keyword>
<dbReference type="InterPro" id="IPR000276">
    <property type="entry name" value="GPCR_Rhodpsn"/>
</dbReference>
<dbReference type="Gene3D" id="1.20.1070.10">
    <property type="entry name" value="Rhodopsin 7-helix transmembrane proteins"/>
    <property type="match status" value="1"/>
</dbReference>
<keyword evidence="4 9" id="KW-1133">Transmembrane helix</keyword>
<evidence type="ECO:0000313" key="11">
    <source>
        <dbReference type="EMBL" id="KAH3881773.1"/>
    </source>
</evidence>
<dbReference type="PROSITE" id="PS50262">
    <property type="entry name" value="G_PROTEIN_RECEP_F1_2"/>
    <property type="match status" value="1"/>
</dbReference>
<evidence type="ECO:0000256" key="4">
    <source>
        <dbReference type="ARBA" id="ARBA00022989"/>
    </source>
</evidence>
<evidence type="ECO:0000256" key="8">
    <source>
        <dbReference type="ARBA" id="ARBA00023224"/>
    </source>
</evidence>
<feature type="transmembrane region" description="Helical" evidence="9">
    <location>
        <begin position="131"/>
        <end position="161"/>
    </location>
</feature>
<protein>
    <recommendedName>
        <fullName evidence="10">G-protein coupled receptors family 1 profile domain-containing protein</fullName>
    </recommendedName>
</protein>
<dbReference type="PRINTS" id="PR00237">
    <property type="entry name" value="GPCRRHODOPSN"/>
</dbReference>
<feature type="domain" description="G-protein coupled receptors family 1 profile" evidence="10">
    <location>
        <begin position="82"/>
        <end position="349"/>
    </location>
</feature>
<evidence type="ECO:0000256" key="7">
    <source>
        <dbReference type="ARBA" id="ARBA00023170"/>
    </source>
</evidence>
<feature type="transmembrane region" description="Helical" evidence="9">
    <location>
        <begin position="70"/>
        <end position="91"/>
    </location>
</feature>
<feature type="transmembrane region" description="Helical" evidence="9">
    <location>
        <begin position="182"/>
        <end position="202"/>
    </location>
</feature>
<feature type="transmembrane region" description="Helical" evidence="9">
    <location>
        <begin position="231"/>
        <end position="251"/>
    </location>
</feature>
<name>A0A9D4RWV0_DREPO</name>
<evidence type="ECO:0000256" key="6">
    <source>
        <dbReference type="ARBA" id="ARBA00023136"/>
    </source>
</evidence>
<reference evidence="11" key="1">
    <citation type="journal article" date="2019" name="bioRxiv">
        <title>The Genome of the Zebra Mussel, Dreissena polymorpha: A Resource for Invasive Species Research.</title>
        <authorList>
            <person name="McCartney M.A."/>
            <person name="Auch B."/>
            <person name="Kono T."/>
            <person name="Mallez S."/>
            <person name="Zhang Y."/>
            <person name="Obille A."/>
            <person name="Becker A."/>
            <person name="Abrahante J.E."/>
            <person name="Garbe J."/>
            <person name="Badalamenti J.P."/>
            <person name="Herman A."/>
            <person name="Mangelson H."/>
            <person name="Liachko I."/>
            <person name="Sullivan S."/>
            <person name="Sone E.D."/>
            <person name="Koren S."/>
            <person name="Silverstein K.A.T."/>
            <person name="Beckman K.B."/>
            <person name="Gohl D.M."/>
        </authorList>
    </citation>
    <scope>NUCLEOTIDE SEQUENCE</scope>
    <source>
        <strain evidence="11">Duluth1</strain>
        <tissue evidence="11">Whole animal</tissue>
    </source>
</reference>
<dbReference type="Proteomes" id="UP000828390">
    <property type="component" value="Unassembled WGS sequence"/>
</dbReference>
<dbReference type="AlphaFoldDB" id="A0A9D4RWV0"/>
<gene>
    <name evidence="11" type="ORF">DPMN_005700</name>
</gene>
<keyword evidence="2" id="KW-1003">Cell membrane</keyword>
<comment type="subcellular location">
    <subcellularLocation>
        <location evidence="1">Cell membrane</location>
        <topology evidence="1">Multi-pass membrane protein</topology>
    </subcellularLocation>
</comment>
<organism evidence="11 12">
    <name type="scientific">Dreissena polymorpha</name>
    <name type="common">Zebra mussel</name>
    <name type="synonym">Mytilus polymorpha</name>
    <dbReference type="NCBI Taxonomy" id="45954"/>
    <lineage>
        <taxon>Eukaryota</taxon>
        <taxon>Metazoa</taxon>
        <taxon>Spiralia</taxon>
        <taxon>Lophotrochozoa</taxon>
        <taxon>Mollusca</taxon>
        <taxon>Bivalvia</taxon>
        <taxon>Autobranchia</taxon>
        <taxon>Heteroconchia</taxon>
        <taxon>Euheterodonta</taxon>
        <taxon>Imparidentia</taxon>
        <taxon>Neoheterodontei</taxon>
        <taxon>Myida</taxon>
        <taxon>Dreissenoidea</taxon>
        <taxon>Dreissenidae</taxon>
        <taxon>Dreissena</taxon>
    </lineage>
</organism>
<keyword evidence="12" id="KW-1185">Reference proteome</keyword>
<keyword evidence="6 9" id="KW-0472">Membrane</keyword>
<proteinExistence type="predicted"/>
<evidence type="ECO:0000256" key="9">
    <source>
        <dbReference type="SAM" id="Phobius"/>
    </source>
</evidence>